<name>A0A372ZSA1_9ACTN</name>
<keyword evidence="1" id="KW-0732">Signal</keyword>
<evidence type="ECO:0000256" key="1">
    <source>
        <dbReference type="SAM" id="SignalP"/>
    </source>
</evidence>
<dbReference type="RefSeq" id="WP_117486764.1">
    <property type="nucleotide sequence ID" value="NZ_QVIG01000001.1"/>
</dbReference>
<proteinExistence type="predicted"/>
<sequence length="134" mass="13489">MSAPTRTKFARFLAVPALAMASTVLAAAPASAGGLSIGVNGATVADAGRTLNVSVTYRCLPIFDWVKITVQATQSAVSGVGSVQLPCTGGETVSIPVGVTSPGDTWIRSSVNVVVHIYDAELDRGGAAATVVTT</sequence>
<organism evidence="2 3">
    <name type="scientific">Kitasatospora xanthocidica</name>
    <dbReference type="NCBI Taxonomy" id="83382"/>
    <lineage>
        <taxon>Bacteria</taxon>
        <taxon>Bacillati</taxon>
        <taxon>Actinomycetota</taxon>
        <taxon>Actinomycetes</taxon>
        <taxon>Kitasatosporales</taxon>
        <taxon>Streptomycetaceae</taxon>
        <taxon>Kitasatospora</taxon>
    </lineage>
</organism>
<feature type="chain" id="PRO_5016762239" evidence="1">
    <location>
        <begin position="27"/>
        <end position="134"/>
    </location>
</feature>
<comment type="caution">
    <text evidence="2">The sequence shown here is derived from an EMBL/GenBank/DDBJ whole genome shotgun (WGS) entry which is preliminary data.</text>
</comment>
<feature type="signal peptide" evidence="1">
    <location>
        <begin position="1"/>
        <end position="26"/>
    </location>
</feature>
<gene>
    <name evidence="2" type="ORF">DR950_10165</name>
</gene>
<dbReference type="Proteomes" id="UP000263377">
    <property type="component" value="Unassembled WGS sequence"/>
</dbReference>
<evidence type="ECO:0000313" key="2">
    <source>
        <dbReference type="EMBL" id="RGD58107.1"/>
    </source>
</evidence>
<evidence type="ECO:0000313" key="3">
    <source>
        <dbReference type="Proteomes" id="UP000263377"/>
    </source>
</evidence>
<protein>
    <submittedName>
        <fullName evidence="2">Uncharacterized protein</fullName>
    </submittedName>
</protein>
<dbReference type="AlphaFoldDB" id="A0A372ZSA1"/>
<reference evidence="2 3" key="1">
    <citation type="submission" date="2018-08" db="EMBL/GenBank/DDBJ databases">
        <title>Diversity &amp; Physiological Properties of Lignin-Decomposing Actinobacteria from Soil.</title>
        <authorList>
            <person name="Roh S.G."/>
            <person name="Kim S.B."/>
        </authorList>
    </citation>
    <scope>NUCLEOTIDE SEQUENCE [LARGE SCALE GENOMIC DNA]</scope>
    <source>
        <strain evidence="2 3">MMS17-GH009</strain>
    </source>
</reference>
<accession>A0A372ZSA1</accession>
<dbReference type="EMBL" id="QVIG01000001">
    <property type="protein sequence ID" value="RGD58107.1"/>
    <property type="molecule type" value="Genomic_DNA"/>
</dbReference>
<keyword evidence="3" id="KW-1185">Reference proteome</keyword>